<feature type="region of interest" description="Disordered" evidence="1">
    <location>
        <begin position="1"/>
        <end position="63"/>
    </location>
</feature>
<sequence>MQMQAMNQYGNRGYGGPPQPQRQGGRRGNNRGGFRNSRFEHNQRGPNHPGGQRPNNEEASRDTSVARVMSTIVLHLLVTKVGSEPTFRMLRLVVKRYSTSCLPLSLLNCMPYCGWCPLQSVATSSAKLALSQWLTSFANSSGGGGSSSGMYTDATAIFGCVDCPRPPGTTTPRGPQSRLRLAASEGGSETRAPSSVDSAERGASVSIGVVSVGPSVPLESPFSCLRP</sequence>
<name>A0AAU9V886_EUPED</name>
<gene>
    <name evidence="2" type="ORF">EEDITHA_LOCUS22178</name>
</gene>
<keyword evidence="3" id="KW-1185">Reference proteome</keyword>
<proteinExistence type="predicted"/>
<feature type="region of interest" description="Disordered" evidence="1">
    <location>
        <begin position="167"/>
        <end position="201"/>
    </location>
</feature>
<comment type="caution">
    <text evidence="2">The sequence shown here is derived from an EMBL/GenBank/DDBJ whole genome shotgun (WGS) entry which is preliminary data.</text>
</comment>
<dbReference type="AlphaFoldDB" id="A0AAU9V886"/>
<dbReference type="EMBL" id="CAKOGL010000031">
    <property type="protein sequence ID" value="CAH2108221.1"/>
    <property type="molecule type" value="Genomic_DNA"/>
</dbReference>
<organism evidence="2 3">
    <name type="scientific">Euphydryas editha</name>
    <name type="common">Edith's checkerspot</name>
    <dbReference type="NCBI Taxonomy" id="104508"/>
    <lineage>
        <taxon>Eukaryota</taxon>
        <taxon>Metazoa</taxon>
        <taxon>Ecdysozoa</taxon>
        <taxon>Arthropoda</taxon>
        <taxon>Hexapoda</taxon>
        <taxon>Insecta</taxon>
        <taxon>Pterygota</taxon>
        <taxon>Neoptera</taxon>
        <taxon>Endopterygota</taxon>
        <taxon>Lepidoptera</taxon>
        <taxon>Glossata</taxon>
        <taxon>Ditrysia</taxon>
        <taxon>Papilionoidea</taxon>
        <taxon>Nymphalidae</taxon>
        <taxon>Nymphalinae</taxon>
        <taxon>Euphydryas</taxon>
    </lineage>
</organism>
<protein>
    <submittedName>
        <fullName evidence="2">Uncharacterized protein</fullName>
    </submittedName>
</protein>
<reference evidence="2" key="1">
    <citation type="submission" date="2022-03" db="EMBL/GenBank/DDBJ databases">
        <authorList>
            <person name="Tunstrom K."/>
        </authorList>
    </citation>
    <scope>NUCLEOTIDE SEQUENCE</scope>
</reference>
<dbReference type="Proteomes" id="UP001153954">
    <property type="component" value="Unassembled WGS sequence"/>
</dbReference>
<evidence type="ECO:0000256" key="1">
    <source>
        <dbReference type="SAM" id="MobiDB-lite"/>
    </source>
</evidence>
<evidence type="ECO:0000313" key="3">
    <source>
        <dbReference type="Proteomes" id="UP001153954"/>
    </source>
</evidence>
<accession>A0AAU9V886</accession>
<evidence type="ECO:0000313" key="2">
    <source>
        <dbReference type="EMBL" id="CAH2108221.1"/>
    </source>
</evidence>